<evidence type="ECO:0000256" key="7">
    <source>
        <dbReference type="SAM" id="Coils"/>
    </source>
</evidence>
<dbReference type="GO" id="GO:0009279">
    <property type="term" value="C:cell outer membrane"/>
    <property type="evidence" value="ECO:0007669"/>
    <property type="project" value="UniProtKB-SubCell"/>
</dbReference>
<evidence type="ECO:0008006" key="9">
    <source>
        <dbReference type="Google" id="ProtNLM"/>
    </source>
</evidence>
<proteinExistence type="predicted"/>
<keyword evidence="6" id="KW-0998">Cell outer membrane</keyword>
<dbReference type="PANTHER" id="PTHR30026">
    <property type="entry name" value="OUTER MEMBRANE PROTEIN TOLC"/>
    <property type="match status" value="1"/>
</dbReference>
<accession>X1FE32</accession>
<keyword evidence="7" id="KW-0175">Coiled coil</keyword>
<comment type="caution">
    <text evidence="8">The sequence shown here is derived from an EMBL/GenBank/DDBJ whole genome shotgun (WGS) entry which is preliminary data.</text>
</comment>
<evidence type="ECO:0000256" key="1">
    <source>
        <dbReference type="ARBA" id="ARBA00004442"/>
    </source>
</evidence>
<keyword evidence="5" id="KW-0472">Membrane</keyword>
<keyword evidence="3" id="KW-1134">Transmembrane beta strand</keyword>
<feature type="non-terminal residue" evidence="8">
    <location>
        <position position="361"/>
    </location>
</feature>
<comment type="subcellular location">
    <subcellularLocation>
        <location evidence="1">Cell outer membrane</location>
    </subcellularLocation>
</comment>
<dbReference type="AlphaFoldDB" id="X1FE32"/>
<dbReference type="Gene3D" id="1.20.1600.10">
    <property type="entry name" value="Outer membrane efflux proteins (OEP)"/>
    <property type="match status" value="1"/>
</dbReference>
<keyword evidence="2" id="KW-0813">Transport</keyword>
<dbReference type="Pfam" id="PF02321">
    <property type="entry name" value="OEP"/>
    <property type="match status" value="1"/>
</dbReference>
<dbReference type="SUPFAM" id="SSF56954">
    <property type="entry name" value="Outer membrane efflux proteins (OEP)"/>
    <property type="match status" value="1"/>
</dbReference>
<evidence type="ECO:0000256" key="5">
    <source>
        <dbReference type="ARBA" id="ARBA00023136"/>
    </source>
</evidence>
<dbReference type="PANTHER" id="PTHR30026:SF20">
    <property type="entry name" value="OUTER MEMBRANE PROTEIN TOLC"/>
    <property type="match status" value="1"/>
</dbReference>
<name>X1FE32_9ZZZZ</name>
<evidence type="ECO:0000256" key="2">
    <source>
        <dbReference type="ARBA" id="ARBA00022448"/>
    </source>
</evidence>
<feature type="coiled-coil region" evidence="7">
    <location>
        <begin position="140"/>
        <end position="167"/>
    </location>
</feature>
<dbReference type="InterPro" id="IPR003423">
    <property type="entry name" value="OMP_efflux"/>
</dbReference>
<keyword evidence="4" id="KW-0812">Transmembrane</keyword>
<organism evidence="8">
    <name type="scientific">marine sediment metagenome</name>
    <dbReference type="NCBI Taxonomy" id="412755"/>
    <lineage>
        <taxon>unclassified sequences</taxon>
        <taxon>metagenomes</taxon>
        <taxon>ecological metagenomes</taxon>
    </lineage>
</organism>
<dbReference type="GO" id="GO:1990281">
    <property type="term" value="C:efflux pump complex"/>
    <property type="evidence" value="ECO:0007669"/>
    <property type="project" value="TreeGrafter"/>
</dbReference>
<gene>
    <name evidence="8" type="ORF">S03H2_16787</name>
</gene>
<dbReference type="GO" id="GO:0015562">
    <property type="term" value="F:efflux transmembrane transporter activity"/>
    <property type="evidence" value="ECO:0007669"/>
    <property type="project" value="InterPro"/>
</dbReference>
<protein>
    <recommendedName>
        <fullName evidence="9">TolC family protein</fullName>
    </recommendedName>
</protein>
<dbReference type="EMBL" id="BARU01008600">
    <property type="protein sequence ID" value="GAH43247.1"/>
    <property type="molecule type" value="Genomic_DNA"/>
</dbReference>
<evidence type="ECO:0000256" key="6">
    <source>
        <dbReference type="ARBA" id="ARBA00023237"/>
    </source>
</evidence>
<feature type="non-terminal residue" evidence="8">
    <location>
        <position position="1"/>
    </location>
</feature>
<evidence type="ECO:0000313" key="8">
    <source>
        <dbReference type="EMBL" id="GAH43247.1"/>
    </source>
</evidence>
<reference evidence="8" key="1">
    <citation type="journal article" date="2014" name="Front. Microbiol.">
        <title>High frequency of phylogenetically diverse reductive dehalogenase-homologous genes in deep subseafloor sedimentary metagenomes.</title>
        <authorList>
            <person name="Kawai M."/>
            <person name="Futagami T."/>
            <person name="Toyoda A."/>
            <person name="Takaki Y."/>
            <person name="Nishi S."/>
            <person name="Hori S."/>
            <person name="Arai W."/>
            <person name="Tsubouchi T."/>
            <person name="Morono Y."/>
            <person name="Uchiyama I."/>
            <person name="Ito T."/>
            <person name="Fujiyama A."/>
            <person name="Inagaki F."/>
            <person name="Takami H."/>
        </authorList>
    </citation>
    <scope>NUCLEOTIDE SEQUENCE</scope>
    <source>
        <strain evidence="8">Expedition CK06-06</strain>
    </source>
</reference>
<dbReference type="GO" id="GO:0015288">
    <property type="term" value="F:porin activity"/>
    <property type="evidence" value="ECO:0007669"/>
    <property type="project" value="TreeGrafter"/>
</dbReference>
<evidence type="ECO:0000256" key="3">
    <source>
        <dbReference type="ARBA" id="ARBA00022452"/>
    </source>
</evidence>
<evidence type="ECO:0000256" key="4">
    <source>
        <dbReference type="ARBA" id="ARBA00022692"/>
    </source>
</evidence>
<dbReference type="InterPro" id="IPR051906">
    <property type="entry name" value="TolC-like"/>
</dbReference>
<sequence>RKEELYSSSLVLAGLRREWSDVDGTIAGTAGWTAVQKAAPTTKQGSGNLALSFAQKFAHGGMMTLAAGLDVATNFLDIRETAFGSLIEANLTQPLWRGAWQGFAYEGLYRAERDLAYSILEYERFTQDFAVGIATAYYGVLRQRDQLNNDAENLRRLEQTFKLIQAQTEAGMTRRVEADRAEQDVLKAKVRIQSSTQAYRNALDQFKLTLGLPIVASIEVDQGELGRLEPLPIPFDQKQAIETALRARPDVLIQRASVRDAKRDVEIAADAFNPSLDLALGISAAGTQPRSPFRVMTHRHTRFARLSVDYNFDQRTNRDSYRNSMVALDKAQRDLDEFLDGVVLDVRRSFRGLVESQKTYE</sequence>